<sequence>MKYIKILLIIISLCTVSFILIFNYLFSDNRFNTSEIYYDTEEKVLSNSKSDGVIARDVYGMYEIENKIYYITSYGYGIYDEHTGENSIVKYTNESTIPADVKLNFNRGYLSIKQLDVSEQDTWSKILNNEIKSQHNFPDCYVVKYPFYLSGLQHKIIELNTGKSIGRYSEFSIQNNAFYFVDFGTIGKIDLDTNQVYKFYTSKLLISKFSKEPGSDGFKNYLLEILEKERLKDKELLDNHTLSILLVNNFSEFNGTDQSVFSTLIDKMVRERKALDIGKLNNVPIVDYLNE</sequence>
<dbReference type="AlphaFoldDB" id="A0A239ZRP1"/>
<protein>
    <submittedName>
        <fullName evidence="2">Uncharacterized protein</fullName>
    </submittedName>
</protein>
<dbReference type="Proteomes" id="UP000214973">
    <property type="component" value="Chromosome 1"/>
</dbReference>
<reference evidence="2 3" key="1">
    <citation type="submission" date="2017-06" db="EMBL/GenBank/DDBJ databases">
        <authorList>
            <consortium name="Pathogen Informatics"/>
        </authorList>
    </citation>
    <scope>NUCLEOTIDE SEQUENCE [LARGE SCALE GENOMIC DNA]</scope>
    <source>
        <strain evidence="2 3">NCTC12018</strain>
    </source>
</reference>
<keyword evidence="1" id="KW-0472">Membrane</keyword>
<evidence type="ECO:0000313" key="3">
    <source>
        <dbReference type="Proteomes" id="UP000214973"/>
    </source>
</evidence>
<gene>
    <name evidence="2" type="ORF">SAMEA44547418_01668</name>
</gene>
<dbReference type="KEGG" id="vrm:44547418_01668"/>
<feature type="transmembrane region" description="Helical" evidence="1">
    <location>
        <begin position="7"/>
        <end position="26"/>
    </location>
</feature>
<proteinExistence type="predicted"/>
<evidence type="ECO:0000256" key="1">
    <source>
        <dbReference type="SAM" id="Phobius"/>
    </source>
</evidence>
<keyword evidence="3" id="KW-1185">Reference proteome</keyword>
<keyword evidence="1" id="KW-1133">Transmembrane helix</keyword>
<accession>A0A239ZRP1</accession>
<organism evidence="2 3">
    <name type="scientific">Veillonella rodentium</name>
    <dbReference type="NCBI Taxonomy" id="248315"/>
    <lineage>
        <taxon>Bacteria</taxon>
        <taxon>Bacillati</taxon>
        <taxon>Bacillota</taxon>
        <taxon>Negativicutes</taxon>
        <taxon>Veillonellales</taxon>
        <taxon>Veillonellaceae</taxon>
        <taxon>Veillonella</taxon>
    </lineage>
</organism>
<name>A0A239ZRP1_9FIRM</name>
<dbReference type="EMBL" id="LT906470">
    <property type="protein sequence ID" value="SNV73922.1"/>
    <property type="molecule type" value="Genomic_DNA"/>
</dbReference>
<evidence type="ECO:0000313" key="2">
    <source>
        <dbReference type="EMBL" id="SNV73922.1"/>
    </source>
</evidence>
<keyword evidence="1" id="KW-0812">Transmembrane</keyword>